<dbReference type="PANTHER" id="PTHR23516:SF1">
    <property type="entry name" value="MOLYBDATE-ANION TRANSPORTER"/>
    <property type="match status" value="1"/>
</dbReference>
<dbReference type="OrthoDB" id="263957at2759"/>
<feature type="transmembrane region" description="Helical" evidence="15">
    <location>
        <begin position="419"/>
        <end position="439"/>
    </location>
</feature>
<evidence type="ECO:0000256" key="12">
    <source>
        <dbReference type="ARBA" id="ARBA00023136"/>
    </source>
</evidence>
<keyword evidence="6" id="KW-1003">Cell membrane</keyword>
<feature type="transmembrane region" description="Helical" evidence="15">
    <location>
        <begin position="202"/>
        <end position="220"/>
    </location>
</feature>
<dbReference type="AlphaFoldDB" id="A0A2P6TYA7"/>
<feature type="transmembrane region" description="Helical" evidence="15">
    <location>
        <begin position="356"/>
        <end position="374"/>
    </location>
</feature>
<evidence type="ECO:0000256" key="2">
    <source>
        <dbReference type="ARBA" id="ARBA00004430"/>
    </source>
</evidence>
<organism evidence="16 17">
    <name type="scientific">Chlorella sorokiniana</name>
    <name type="common">Freshwater green alga</name>
    <dbReference type="NCBI Taxonomy" id="3076"/>
    <lineage>
        <taxon>Eukaryota</taxon>
        <taxon>Viridiplantae</taxon>
        <taxon>Chlorophyta</taxon>
        <taxon>core chlorophytes</taxon>
        <taxon>Trebouxiophyceae</taxon>
        <taxon>Chlorellales</taxon>
        <taxon>Chlorellaceae</taxon>
        <taxon>Chlorella clade</taxon>
        <taxon>Chlorella</taxon>
    </lineage>
</organism>
<evidence type="ECO:0000256" key="11">
    <source>
        <dbReference type="ARBA" id="ARBA00023065"/>
    </source>
</evidence>
<comment type="subcellular location">
    <subcellularLocation>
        <location evidence="3">Cell membrane</location>
        <topology evidence="3">Multi-pass membrane protein</topology>
    </subcellularLocation>
    <subcellularLocation>
        <location evidence="2">Cytoplasm</location>
        <location evidence="2">Cytoskeleton</location>
        <location evidence="2">Cilium axoneme</location>
    </subcellularLocation>
</comment>
<dbReference type="InterPro" id="IPR003591">
    <property type="entry name" value="Leu-rich_rpt_typical-subtyp"/>
</dbReference>
<dbReference type="SUPFAM" id="SSF52047">
    <property type="entry name" value="RNI-like"/>
    <property type="match status" value="2"/>
</dbReference>
<dbReference type="EMBL" id="LHPG02000004">
    <property type="protein sequence ID" value="PRW59020.1"/>
    <property type="molecule type" value="Genomic_DNA"/>
</dbReference>
<dbReference type="InterPro" id="IPR008509">
    <property type="entry name" value="MOT2/MFSD5"/>
</dbReference>
<evidence type="ECO:0000313" key="17">
    <source>
        <dbReference type="Proteomes" id="UP000239899"/>
    </source>
</evidence>
<dbReference type="CDD" id="cd17487">
    <property type="entry name" value="MFS_MFSD5_like"/>
    <property type="match status" value="1"/>
</dbReference>
<evidence type="ECO:0000256" key="7">
    <source>
        <dbReference type="ARBA" id="ARBA00022614"/>
    </source>
</evidence>
<evidence type="ECO:0000256" key="9">
    <source>
        <dbReference type="ARBA" id="ARBA00022737"/>
    </source>
</evidence>
<feature type="transmembrane region" description="Helical" evidence="15">
    <location>
        <begin position="317"/>
        <end position="335"/>
    </location>
</feature>
<dbReference type="PANTHER" id="PTHR23516">
    <property type="entry name" value="SAM (S-ADENOSYL METHIONINE) TRANSPORTER"/>
    <property type="match status" value="1"/>
</dbReference>
<keyword evidence="11" id="KW-0406">Ion transport</keyword>
<dbReference type="Gene3D" id="3.80.10.10">
    <property type="entry name" value="Ribonuclease Inhibitor"/>
    <property type="match status" value="3"/>
</dbReference>
<dbReference type="Proteomes" id="UP000239899">
    <property type="component" value="Unassembled WGS sequence"/>
</dbReference>
<dbReference type="GO" id="GO:0006811">
    <property type="term" value="P:monoatomic ion transport"/>
    <property type="evidence" value="ECO:0007669"/>
    <property type="project" value="UniProtKB-KW"/>
</dbReference>
<dbReference type="Pfam" id="PF00560">
    <property type="entry name" value="LRR_1"/>
    <property type="match status" value="1"/>
</dbReference>
<dbReference type="GO" id="GO:0005886">
    <property type="term" value="C:plasma membrane"/>
    <property type="evidence" value="ECO:0007669"/>
    <property type="project" value="UniProtKB-SubCell"/>
</dbReference>
<dbReference type="SUPFAM" id="SSF103473">
    <property type="entry name" value="MFS general substrate transporter"/>
    <property type="match status" value="1"/>
</dbReference>
<evidence type="ECO:0000256" key="10">
    <source>
        <dbReference type="ARBA" id="ARBA00022989"/>
    </source>
</evidence>
<feature type="transmembrane region" description="Helical" evidence="15">
    <location>
        <begin position="6"/>
        <end position="22"/>
    </location>
</feature>
<dbReference type="InterPro" id="IPR001611">
    <property type="entry name" value="Leu-rich_rpt"/>
</dbReference>
<dbReference type="GO" id="GO:0015098">
    <property type="term" value="F:molybdate ion transmembrane transporter activity"/>
    <property type="evidence" value="ECO:0007669"/>
    <property type="project" value="InterPro"/>
</dbReference>
<gene>
    <name evidence="16" type="ORF">C2E21_2672</name>
</gene>
<keyword evidence="7" id="KW-0433">Leucine-rich repeat</keyword>
<keyword evidence="10 15" id="KW-1133">Transmembrane helix</keyword>
<reference evidence="16 17" key="1">
    <citation type="journal article" date="2018" name="Plant J.">
        <title>Genome sequences of Chlorella sorokiniana UTEX 1602 and Micractinium conductrix SAG 241.80: implications to maltose excretion by a green alga.</title>
        <authorList>
            <person name="Arriola M.B."/>
            <person name="Velmurugan N."/>
            <person name="Zhang Y."/>
            <person name="Plunkett M.H."/>
            <person name="Hondzo H."/>
            <person name="Barney B.M."/>
        </authorList>
    </citation>
    <scope>NUCLEOTIDE SEQUENCE [LARGE SCALE GENOMIC DNA]</scope>
    <source>
        <strain evidence="17">UTEX 1602</strain>
    </source>
</reference>
<accession>A0A2P6TYA7</accession>
<evidence type="ECO:0000256" key="5">
    <source>
        <dbReference type="ARBA" id="ARBA00022448"/>
    </source>
</evidence>
<evidence type="ECO:0000256" key="14">
    <source>
        <dbReference type="ARBA" id="ARBA00032555"/>
    </source>
</evidence>
<evidence type="ECO:0000256" key="15">
    <source>
        <dbReference type="SAM" id="Phobius"/>
    </source>
</evidence>
<dbReference type="STRING" id="3076.A0A2P6TYA7"/>
<dbReference type="GO" id="GO:0005930">
    <property type="term" value="C:axoneme"/>
    <property type="evidence" value="ECO:0007669"/>
    <property type="project" value="UniProtKB-SubCell"/>
</dbReference>
<evidence type="ECO:0000256" key="1">
    <source>
        <dbReference type="ARBA" id="ARBA00003019"/>
    </source>
</evidence>
<keyword evidence="12 15" id="KW-0472">Membrane</keyword>
<name>A0A2P6TYA7_CHLSO</name>
<comment type="function">
    <text evidence="1">Mediates high-affinity intracellular uptake of the rare oligo-element molybdenum.</text>
</comment>
<dbReference type="InterPro" id="IPR036259">
    <property type="entry name" value="MFS_trans_sf"/>
</dbReference>
<sequence length="1224" mass="130940">MDFYWIVFVVAGVLAAGLEYANRAGKAGQANFTREFTLFRNNYLIVYSLMMAGDWLQGPHVYRLYDFYGFNMGQIGKLFIAGFGSSMVFGTVVGALADKHGRKRAALTYCVTYTLGCLTKHVNNFWVLCGGRVLCGIATSLLFSAFESWLVSEHFKRGFSADWLGGTFSQAVFLGNGLMAILSGLVANVLVENLNLGPVAPFDAAATVLTIGGLIIAWTWSENYGDASSNSSTTDGFKKAAQLIWNEPKIALLGAMQSLFEASMYTFVFLWTPALSPNKERIPHGMIFACFMVSSMVGSALAGRLLSNNSKFKVERYMQLVFGLAAALLFVPVMYHQSAPRTTQTAEDPGGISFEGKVQLLAFCGFEVLVGIFWPSMMTMRSAYVPEEMRSTIINFFRVPLNLFVCVVLYNVSKIRLGVTFSMVVVMLATGAVCSWHFYQLSVVVPLLKARRQRLPVSAFPLSTMFGMCTLFLIICLACQRHFASILHWEQAGSHFNEDQHLEAGSKGVEFAKLAGSEEEASGALKATAASGSSSLGQQRRAAAAAAAAAARPAAASPVAQLPQELLCSILDLVLADDQEQQRRPVVQFAGRAFLAAYRATAYRCVAVDVGAALLALRNRGLPDLEAAAALLAGLAARLPHAQHVELRGLPPEMPGLPPAAAALQWHLGELLLSALAGSTKLRSLRLGFLPHLPALLERRRRLGLRLDSLGVAALPAAALMRHLSLFQQQPLFELEVSDAACLGEQDSAALAAALLTLTRLTSLRLGGDSLGPAGSAAKAAASSTAVHSLGMAGAPAAGSSSAPPGVCLPSLGLVGAAASLPHLQHLELSLTFGRQETAPQQAYLCQLGSLLHHQQRQREEAARSSAGGDPSAVAEGSRVSVTVHEHVQGDLSAVPVASCSLNLDWDDDTSNPIEVWQCSQLRHLRISAQLPLQAGQFRPARLAALQTLQISGCCYIPAYFAEALGTMQQLSRLELTDCLPGAVAAMPWQQVLPRLPSLVELAIERCPGAVQLPSLWQGLPRCSKLRVLRITGGTLGSRLPSGVVFSGAATPSPHSAAFGAQTGGRQGQAGAHTFSQALAAGVTVPDSIALLQQLRRLDLSNNGLQLLPDSLAWCQQLTAVHLGGNRLAGVPHGLAALGGLRLLDLSSNQLTALAPGPYTQQLEDLRLDGNLMLHPLALPLALLERRRLRRLVLPLYWRLVGGTPEGLPTVLLSLMPWLQLEHC</sequence>
<dbReference type="Pfam" id="PF05631">
    <property type="entry name" value="MFS_5"/>
    <property type="match status" value="1"/>
</dbReference>
<dbReference type="PROSITE" id="PS51450">
    <property type="entry name" value="LRR"/>
    <property type="match status" value="1"/>
</dbReference>
<evidence type="ECO:0000256" key="8">
    <source>
        <dbReference type="ARBA" id="ARBA00022692"/>
    </source>
</evidence>
<feature type="transmembrane region" description="Helical" evidence="15">
    <location>
        <begin position="171"/>
        <end position="190"/>
    </location>
</feature>
<feature type="transmembrane region" description="Helical" evidence="15">
    <location>
        <begin position="284"/>
        <end position="305"/>
    </location>
</feature>
<evidence type="ECO:0000256" key="4">
    <source>
        <dbReference type="ARBA" id="ARBA00021242"/>
    </source>
</evidence>
<keyword evidence="5" id="KW-0813">Transport</keyword>
<proteinExistence type="predicted"/>
<evidence type="ECO:0000256" key="6">
    <source>
        <dbReference type="ARBA" id="ARBA00022475"/>
    </source>
</evidence>
<keyword evidence="8 15" id="KW-0812">Transmembrane</keyword>
<feature type="transmembrane region" description="Helical" evidence="15">
    <location>
        <begin position="42"/>
        <end position="58"/>
    </location>
</feature>
<evidence type="ECO:0000256" key="3">
    <source>
        <dbReference type="ARBA" id="ARBA00004651"/>
    </source>
</evidence>
<evidence type="ECO:0000313" key="16">
    <source>
        <dbReference type="EMBL" id="PRW59020.1"/>
    </source>
</evidence>
<feature type="transmembrane region" description="Helical" evidence="15">
    <location>
        <begin position="394"/>
        <end position="412"/>
    </location>
</feature>
<feature type="transmembrane region" description="Helical" evidence="15">
    <location>
        <begin position="78"/>
        <end position="97"/>
    </location>
</feature>
<protein>
    <recommendedName>
        <fullName evidence="4">Molybdate-anion transporter</fullName>
    </recommendedName>
    <alternativeName>
        <fullName evidence="13">Major facilitator superfamily domain-containing protein 5</fullName>
    </alternativeName>
    <alternativeName>
        <fullName evidence="14">Molybdate transporter 2 homolog</fullName>
    </alternativeName>
</protein>
<keyword evidence="9" id="KW-0677">Repeat</keyword>
<dbReference type="InterPro" id="IPR032675">
    <property type="entry name" value="LRR_dom_sf"/>
</dbReference>
<keyword evidence="17" id="KW-1185">Reference proteome</keyword>
<dbReference type="SMART" id="SM00369">
    <property type="entry name" value="LRR_TYP"/>
    <property type="match status" value="2"/>
</dbReference>
<feature type="transmembrane region" description="Helical" evidence="15">
    <location>
        <begin position="459"/>
        <end position="479"/>
    </location>
</feature>
<dbReference type="Gene3D" id="1.20.1250.20">
    <property type="entry name" value="MFS general substrate transporter like domains"/>
    <property type="match status" value="1"/>
</dbReference>
<feature type="transmembrane region" description="Helical" evidence="15">
    <location>
        <begin position="125"/>
        <end position="151"/>
    </location>
</feature>
<comment type="caution">
    <text evidence="16">The sequence shown here is derived from an EMBL/GenBank/DDBJ whole genome shotgun (WGS) entry which is preliminary data.</text>
</comment>
<evidence type="ECO:0000256" key="13">
    <source>
        <dbReference type="ARBA" id="ARBA00030646"/>
    </source>
</evidence>